<keyword evidence="1" id="KW-0805">Transcription regulation</keyword>
<dbReference type="RefSeq" id="WP_115990578.1">
    <property type="nucleotide sequence ID" value="NZ_QRDY01000001.1"/>
</dbReference>
<proteinExistence type="predicted"/>
<keyword evidence="2" id="KW-0804">Transcription</keyword>
<dbReference type="InterPro" id="IPR009057">
    <property type="entry name" value="Homeodomain-like_sf"/>
</dbReference>
<gene>
    <name evidence="4" type="ORF">DFP95_10185</name>
</gene>
<dbReference type="InterPro" id="IPR025996">
    <property type="entry name" value="MT1864/Rv1816-like_C"/>
</dbReference>
<dbReference type="EMBL" id="QRDY01000001">
    <property type="protein sequence ID" value="RED65597.1"/>
    <property type="molecule type" value="Genomic_DNA"/>
</dbReference>
<reference evidence="4 5" key="1">
    <citation type="submission" date="2018-07" db="EMBL/GenBank/DDBJ databases">
        <title>Genomic Encyclopedia of Type Strains, Phase III (KMG-III): the genomes of soil and plant-associated and newly described type strains.</title>
        <authorList>
            <person name="Whitman W."/>
        </authorList>
    </citation>
    <scope>NUCLEOTIDE SEQUENCE [LARGE SCALE GENOMIC DNA]</scope>
    <source>
        <strain evidence="4 5">CECT 8236</strain>
    </source>
</reference>
<evidence type="ECO:0000313" key="5">
    <source>
        <dbReference type="Proteomes" id="UP000256869"/>
    </source>
</evidence>
<comment type="caution">
    <text evidence="4">The sequence shown here is derived from an EMBL/GenBank/DDBJ whole genome shotgun (WGS) entry which is preliminary data.</text>
</comment>
<organism evidence="4 5">
    <name type="scientific">Cohnella lupini</name>
    <dbReference type="NCBI Taxonomy" id="1294267"/>
    <lineage>
        <taxon>Bacteria</taxon>
        <taxon>Bacillati</taxon>
        <taxon>Bacillota</taxon>
        <taxon>Bacilli</taxon>
        <taxon>Bacillales</taxon>
        <taxon>Paenibacillaceae</taxon>
        <taxon>Cohnella</taxon>
    </lineage>
</organism>
<sequence>MRAGIKPEIVIAAAADIADRNGWDQITLANVAGQLGIKTPSLYNHVDGLPDLRLKLSLHAHRLLENRLNDAAIGQSGKQALIEIGKTYVQFVRLHPGLYEAIIRLNDSNHPGLEESKTNILNLFIRLMKPLGVPQEETTHAIRGLRSLVHGFASLESTGGFQMKEDLMESISKAITYYIDGLVAHF</sequence>
<accession>A0A3D9IVE5</accession>
<dbReference type="Gene3D" id="1.10.10.60">
    <property type="entry name" value="Homeodomain-like"/>
    <property type="match status" value="1"/>
</dbReference>
<dbReference type="Gene3D" id="1.10.357.10">
    <property type="entry name" value="Tetracycline Repressor, domain 2"/>
    <property type="match status" value="1"/>
</dbReference>
<evidence type="ECO:0000313" key="4">
    <source>
        <dbReference type="EMBL" id="RED65597.1"/>
    </source>
</evidence>
<dbReference type="InterPro" id="IPR036271">
    <property type="entry name" value="Tet_transcr_reg_TetR-rel_C_sf"/>
</dbReference>
<feature type="domain" description="HTH-type transcriptional regulator MT1864/Rv1816-like C-terminal" evidence="3">
    <location>
        <begin position="82"/>
        <end position="175"/>
    </location>
</feature>
<dbReference type="Proteomes" id="UP000256869">
    <property type="component" value="Unassembled WGS sequence"/>
</dbReference>
<protein>
    <submittedName>
        <fullName evidence="4">TetR family transcriptional regulator</fullName>
    </submittedName>
</protein>
<dbReference type="SUPFAM" id="SSF46689">
    <property type="entry name" value="Homeodomain-like"/>
    <property type="match status" value="1"/>
</dbReference>
<evidence type="ECO:0000256" key="1">
    <source>
        <dbReference type="ARBA" id="ARBA00023015"/>
    </source>
</evidence>
<dbReference type="OrthoDB" id="71867at2"/>
<evidence type="ECO:0000259" key="3">
    <source>
        <dbReference type="Pfam" id="PF13305"/>
    </source>
</evidence>
<name>A0A3D9IVE5_9BACL</name>
<dbReference type="SUPFAM" id="SSF48498">
    <property type="entry name" value="Tetracyclin repressor-like, C-terminal domain"/>
    <property type="match status" value="1"/>
</dbReference>
<dbReference type="Pfam" id="PF13305">
    <property type="entry name" value="TetR_C_33"/>
    <property type="match status" value="1"/>
</dbReference>
<dbReference type="AlphaFoldDB" id="A0A3D9IVE5"/>
<evidence type="ECO:0000256" key="2">
    <source>
        <dbReference type="ARBA" id="ARBA00023163"/>
    </source>
</evidence>
<keyword evidence="5" id="KW-1185">Reference proteome</keyword>